<gene>
    <name evidence="5" type="ORF">IAA70_00490</name>
</gene>
<keyword evidence="1" id="KW-0805">Transcription regulation</keyword>
<reference evidence="5" key="1">
    <citation type="submission" date="2020-10" db="EMBL/GenBank/DDBJ databases">
        <authorList>
            <person name="Gilroy R."/>
        </authorList>
    </citation>
    <scope>NUCLEOTIDE SEQUENCE</scope>
    <source>
        <strain evidence="5">ChiHjej9B8-7071</strain>
    </source>
</reference>
<dbReference type="SMART" id="SM00354">
    <property type="entry name" value="HTH_LACI"/>
    <property type="match status" value="1"/>
</dbReference>
<evidence type="ECO:0000256" key="3">
    <source>
        <dbReference type="ARBA" id="ARBA00023163"/>
    </source>
</evidence>
<comment type="caution">
    <text evidence="5">The sequence shown here is derived from an EMBL/GenBank/DDBJ whole genome shotgun (WGS) entry which is preliminary data.</text>
</comment>
<dbReference type="CDD" id="cd01544">
    <property type="entry name" value="PBP1_GalR"/>
    <property type="match status" value="1"/>
</dbReference>
<dbReference type="PROSITE" id="PS50932">
    <property type="entry name" value="HTH_LACI_2"/>
    <property type="match status" value="1"/>
</dbReference>
<keyword evidence="2 5" id="KW-0238">DNA-binding</keyword>
<reference evidence="5" key="2">
    <citation type="journal article" date="2021" name="PeerJ">
        <title>Extensive microbial diversity within the chicken gut microbiome revealed by metagenomics and culture.</title>
        <authorList>
            <person name="Gilroy R."/>
            <person name="Ravi A."/>
            <person name="Getino M."/>
            <person name="Pursley I."/>
            <person name="Horton D.L."/>
            <person name="Alikhan N.F."/>
            <person name="Baker D."/>
            <person name="Gharbi K."/>
            <person name="Hall N."/>
            <person name="Watson M."/>
            <person name="Adriaenssens E.M."/>
            <person name="Foster-Nyarko E."/>
            <person name="Jarju S."/>
            <person name="Secka A."/>
            <person name="Antonio M."/>
            <person name="Oren A."/>
            <person name="Chaudhuri R.R."/>
            <person name="La Ragione R."/>
            <person name="Hildebrand F."/>
            <person name="Pallen M.J."/>
        </authorList>
    </citation>
    <scope>NUCLEOTIDE SEQUENCE</scope>
    <source>
        <strain evidence="5">ChiHjej9B8-7071</strain>
    </source>
</reference>
<name>A0A9D1D5Y8_9FIRM</name>
<dbReference type="EMBL" id="DVGD01000012">
    <property type="protein sequence ID" value="HIR08861.1"/>
    <property type="molecule type" value="Genomic_DNA"/>
</dbReference>
<evidence type="ECO:0000313" key="6">
    <source>
        <dbReference type="Proteomes" id="UP000824258"/>
    </source>
</evidence>
<dbReference type="Gene3D" id="1.10.260.40">
    <property type="entry name" value="lambda repressor-like DNA-binding domains"/>
    <property type="match status" value="1"/>
</dbReference>
<proteinExistence type="predicted"/>
<keyword evidence="3" id="KW-0804">Transcription</keyword>
<dbReference type="AlphaFoldDB" id="A0A9D1D5Y8"/>
<dbReference type="CDD" id="cd01392">
    <property type="entry name" value="HTH_LacI"/>
    <property type="match status" value="1"/>
</dbReference>
<feature type="domain" description="HTH lacI-type" evidence="4">
    <location>
        <begin position="2"/>
        <end position="58"/>
    </location>
</feature>
<sequence>MATLKDIAGVTGISISTISRVLNHDETISVTPQTAEKIFAAAKALDYVPTRSRAKAESAAPNRRMGIAQMFEMEQILEDPYYLYMKSALEKMCFSKGVETTNLFRDQTGHFICQGDSELDGVFAIGSFTPQEIEDFHRYSSHVVFVDSSPDDERYFAAVPNIHLGVRQALQRLLEAGHRRIGFIGSQYTFQEEKNLKLDARLYYFRNILQEAGVFDPAHVLDSAMNSNAGFEVMTRALDAWQTPPTALFIASDAIANGVLRALERKGVSIPGQMSVIAFNDTPLSLNASPPLSAVRVLQSEIAAAAYVAMESSLAGSTYPFKTVVPCVYVERESVGAPGVCES</sequence>
<organism evidence="5 6">
    <name type="scientific">Candidatus Avoscillospira stercoripullorum</name>
    <dbReference type="NCBI Taxonomy" id="2840709"/>
    <lineage>
        <taxon>Bacteria</taxon>
        <taxon>Bacillati</taxon>
        <taxon>Bacillota</taxon>
        <taxon>Clostridia</taxon>
        <taxon>Eubacteriales</taxon>
        <taxon>Oscillospiraceae</taxon>
        <taxon>Oscillospiraceae incertae sedis</taxon>
        <taxon>Candidatus Avoscillospira</taxon>
    </lineage>
</organism>
<dbReference type="Proteomes" id="UP000824258">
    <property type="component" value="Unassembled WGS sequence"/>
</dbReference>
<dbReference type="Gene3D" id="3.40.50.2300">
    <property type="match status" value="2"/>
</dbReference>
<dbReference type="SUPFAM" id="SSF53822">
    <property type="entry name" value="Periplasmic binding protein-like I"/>
    <property type="match status" value="1"/>
</dbReference>
<evidence type="ECO:0000256" key="1">
    <source>
        <dbReference type="ARBA" id="ARBA00023015"/>
    </source>
</evidence>
<protein>
    <submittedName>
        <fullName evidence="5">LacI family DNA-binding transcriptional regulator</fullName>
    </submittedName>
</protein>
<accession>A0A9D1D5Y8</accession>
<dbReference type="Pfam" id="PF13377">
    <property type="entry name" value="Peripla_BP_3"/>
    <property type="match status" value="1"/>
</dbReference>
<dbReference type="PANTHER" id="PTHR30146:SF149">
    <property type="entry name" value="HTH-TYPE TRANSCRIPTIONAL REGULATOR EBGR"/>
    <property type="match status" value="1"/>
</dbReference>
<dbReference type="PANTHER" id="PTHR30146">
    <property type="entry name" value="LACI-RELATED TRANSCRIPTIONAL REPRESSOR"/>
    <property type="match status" value="1"/>
</dbReference>
<dbReference type="Pfam" id="PF00356">
    <property type="entry name" value="LacI"/>
    <property type="match status" value="1"/>
</dbReference>
<dbReference type="InterPro" id="IPR028082">
    <property type="entry name" value="Peripla_BP_I"/>
</dbReference>
<evidence type="ECO:0000259" key="4">
    <source>
        <dbReference type="PROSITE" id="PS50932"/>
    </source>
</evidence>
<dbReference type="InterPro" id="IPR000843">
    <property type="entry name" value="HTH_LacI"/>
</dbReference>
<dbReference type="SUPFAM" id="SSF47413">
    <property type="entry name" value="lambda repressor-like DNA-binding domains"/>
    <property type="match status" value="1"/>
</dbReference>
<dbReference type="GO" id="GO:0003700">
    <property type="term" value="F:DNA-binding transcription factor activity"/>
    <property type="evidence" value="ECO:0007669"/>
    <property type="project" value="TreeGrafter"/>
</dbReference>
<dbReference type="InterPro" id="IPR010982">
    <property type="entry name" value="Lambda_DNA-bd_dom_sf"/>
</dbReference>
<dbReference type="InterPro" id="IPR046335">
    <property type="entry name" value="LacI/GalR-like_sensor"/>
</dbReference>
<dbReference type="GO" id="GO:0000976">
    <property type="term" value="F:transcription cis-regulatory region binding"/>
    <property type="evidence" value="ECO:0007669"/>
    <property type="project" value="TreeGrafter"/>
</dbReference>
<evidence type="ECO:0000256" key="2">
    <source>
        <dbReference type="ARBA" id="ARBA00023125"/>
    </source>
</evidence>
<evidence type="ECO:0000313" key="5">
    <source>
        <dbReference type="EMBL" id="HIR08861.1"/>
    </source>
</evidence>